<dbReference type="Gene3D" id="2.20.110.10">
    <property type="entry name" value="Histone H3 K4-specific methyltransferase SET7/9 N-terminal domain"/>
    <property type="match status" value="2"/>
</dbReference>
<feature type="signal peptide" evidence="1">
    <location>
        <begin position="1"/>
        <end position="20"/>
    </location>
</feature>
<name>A0ABS0I937_9BACT</name>
<dbReference type="PROSITE" id="PS51257">
    <property type="entry name" value="PROKAR_LIPOPROTEIN"/>
    <property type="match status" value="1"/>
</dbReference>
<dbReference type="RefSeq" id="WP_196294899.1">
    <property type="nucleotide sequence ID" value="NZ_JADQDM010000015.1"/>
</dbReference>
<keyword evidence="1" id="KW-0732">Signal</keyword>
<gene>
    <name evidence="2" type="ORF">I2H31_20370</name>
</gene>
<sequence length="194" mass="21810">MRLPSLFLVVCLAAVLGSCAGSRSASKANRSDRNGLAKGRWRTYQDSATQLLYTSGRYRHGRPVGTFRYYAPTGALDRTESYAREGFCEVTYWYPGGKVARRGAAQWVTGKDKLPRFYWYGPWTSYAEDGQITAVQTYTDGTITRAEKYENGKLTEVETYEPGKATRTETYQDGQLLKVETFEKGLRTGTTNTL</sequence>
<accession>A0ABS0I937</accession>
<organism evidence="2 3">
    <name type="scientific">Hymenobacter ruricola</name>
    <dbReference type="NCBI Taxonomy" id="2791023"/>
    <lineage>
        <taxon>Bacteria</taxon>
        <taxon>Pseudomonadati</taxon>
        <taxon>Bacteroidota</taxon>
        <taxon>Cytophagia</taxon>
        <taxon>Cytophagales</taxon>
        <taxon>Hymenobacteraceae</taxon>
        <taxon>Hymenobacter</taxon>
    </lineage>
</organism>
<comment type="caution">
    <text evidence="2">The sequence shown here is derived from an EMBL/GenBank/DDBJ whole genome shotgun (WGS) entry which is preliminary data.</text>
</comment>
<protein>
    <recommendedName>
        <fullName evidence="4">Toxin-antitoxin system YwqK family antitoxin</fullName>
    </recommendedName>
</protein>
<evidence type="ECO:0000256" key="1">
    <source>
        <dbReference type="SAM" id="SignalP"/>
    </source>
</evidence>
<reference evidence="2 3" key="1">
    <citation type="submission" date="2020-11" db="EMBL/GenBank/DDBJ databases">
        <authorList>
            <person name="Kim M.K."/>
        </authorList>
    </citation>
    <scope>NUCLEOTIDE SEQUENCE [LARGE SCALE GENOMIC DNA]</scope>
    <source>
        <strain evidence="2 3">BT662</strain>
    </source>
</reference>
<dbReference type="Proteomes" id="UP000618931">
    <property type="component" value="Unassembled WGS sequence"/>
</dbReference>
<dbReference type="SUPFAM" id="SSF82185">
    <property type="entry name" value="Histone H3 K4-specific methyltransferase SET7/9 N-terminal domain"/>
    <property type="match status" value="1"/>
</dbReference>
<evidence type="ECO:0008006" key="4">
    <source>
        <dbReference type="Google" id="ProtNLM"/>
    </source>
</evidence>
<evidence type="ECO:0000313" key="3">
    <source>
        <dbReference type="Proteomes" id="UP000618931"/>
    </source>
</evidence>
<evidence type="ECO:0000313" key="2">
    <source>
        <dbReference type="EMBL" id="MBF9223471.1"/>
    </source>
</evidence>
<dbReference type="EMBL" id="JADQDM010000015">
    <property type="protein sequence ID" value="MBF9223471.1"/>
    <property type="molecule type" value="Genomic_DNA"/>
</dbReference>
<feature type="chain" id="PRO_5046974786" description="Toxin-antitoxin system YwqK family antitoxin" evidence="1">
    <location>
        <begin position="21"/>
        <end position="194"/>
    </location>
</feature>
<keyword evidence="3" id="KW-1185">Reference proteome</keyword>
<proteinExistence type="predicted"/>